<dbReference type="InterPro" id="IPR036085">
    <property type="entry name" value="PAZ_dom_sf"/>
</dbReference>
<feature type="domain" description="Piwi" evidence="1">
    <location>
        <begin position="523"/>
        <end position="833"/>
    </location>
</feature>
<dbReference type="PROSITE" id="PS50822">
    <property type="entry name" value="PIWI"/>
    <property type="match status" value="1"/>
</dbReference>
<dbReference type="GO" id="GO:0003723">
    <property type="term" value="F:RNA binding"/>
    <property type="evidence" value="ECO:0007669"/>
    <property type="project" value="InterPro"/>
</dbReference>
<evidence type="ECO:0000259" key="1">
    <source>
        <dbReference type="PROSITE" id="PS50822"/>
    </source>
</evidence>
<dbReference type="EMBL" id="JARKIE010000015">
    <property type="protein sequence ID" value="KAJ7702329.1"/>
    <property type="molecule type" value="Genomic_DNA"/>
</dbReference>
<dbReference type="InterPro" id="IPR032474">
    <property type="entry name" value="Argonaute_N"/>
</dbReference>
<dbReference type="Pfam" id="PF08699">
    <property type="entry name" value="ArgoL1"/>
    <property type="match status" value="1"/>
</dbReference>
<dbReference type="InterPro" id="IPR014811">
    <property type="entry name" value="ArgoL1"/>
</dbReference>
<dbReference type="Proteomes" id="UP001221757">
    <property type="component" value="Unassembled WGS sequence"/>
</dbReference>
<dbReference type="SUPFAM" id="SSF53098">
    <property type="entry name" value="Ribonuclease H-like"/>
    <property type="match status" value="1"/>
</dbReference>
<dbReference type="InterPro" id="IPR032473">
    <property type="entry name" value="Argonaute_Mid_dom"/>
</dbReference>
<dbReference type="Gene3D" id="2.170.260.10">
    <property type="entry name" value="paz domain"/>
    <property type="match status" value="1"/>
</dbReference>
<dbReference type="Gene3D" id="3.40.50.2300">
    <property type="match status" value="1"/>
</dbReference>
<dbReference type="Pfam" id="PF16487">
    <property type="entry name" value="ArgoMid"/>
    <property type="match status" value="1"/>
</dbReference>
<dbReference type="SMART" id="SM01163">
    <property type="entry name" value="DUF1785"/>
    <property type="match status" value="1"/>
</dbReference>
<gene>
    <name evidence="2" type="ORF">B0H17DRAFT_1043758</name>
</gene>
<dbReference type="InterPro" id="IPR036397">
    <property type="entry name" value="RNaseH_sf"/>
</dbReference>
<keyword evidence="3" id="KW-1185">Reference proteome</keyword>
<name>A0AAD7E0X7_MYCRO</name>
<proteinExistence type="predicted"/>
<dbReference type="Gene3D" id="3.30.420.10">
    <property type="entry name" value="Ribonuclease H-like superfamily/Ribonuclease H"/>
    <property type="match status" value="1"/>
</dbReference>
<sequence>MSVNVSVVTNTFVIKSLPTKSYYQYDIIFGPDEKPPPPLKRQRLIHLLQTSANPKTFHPRAVYDGNKLMYASHLIPDGIYRVHGSNQQAPDDSRGWYDIKISRTRGKEVVPAHVNQLMIQGEATPETATAINLLQLLLCQAANLKNTHTKHAYFSPAGKLPIPGAPIEIWRGFYQAVRPTVGRMLVNVDTTVAAMYKSGPLMDVAMAVLDARDARQLTLRDANADDFKKLERFLKNKLINVEKNKSTKTIRGLVPGPVGRFQFNPSGTGPQTTIGAHYQAAHGIHLRYPDTIGVVTSGRSAPFKVVIPLELCTMQGGQLYKKKLPPHATASVVSFAAMRPAERLRTIRTGGGDLRSPVLEYAQSEFMQEAGMYVDPNAVTVPGRLLKVPALLYNQKRVDPRDGAWNVLGSRFYTPKKMLRWGVANFDTRNITQQTVNRTIQGLLDCCDKLGMCLFLVQDLYLLTCLQGWVGDPSSQSILAYPFTEILPPPVPAVRTGTGTPQSVKETIAQICRELGGADAVDIIIVLLAAKADDVRTFVKHFCDIELGVRSQCLREPKLQKANNQYFNNVALKLNARLGGANSLVESPVLKAVASKPFMIMGADVAHPGPGSNRPSVVSLVWSHDQHGAEYCATTRVQAPRTELIAELKQLVMNAIVMFGNKHKVTPASIYFYRDGVSDGEFAQVQDKEIKAIGEAIDEIWKVKGLEKAQVAKPKLTFIVVGKRHHISFFPPTDQDRVGDKTGNCRAGLVVDQGLAHPQFKDFYLQSHAAIKGTSRSGHYIVLKDDNFSGISQIQEFSFALCHIYAKATRSVSIPAPVYYADLACARGKFHIDPASNMDLEASTTTGGQDEEFDLERWQEAYKKIHDNVRASMYFL</sequence>
<dbReference type="InterPro" id="IPR012337">
    <property type="entry name" value="RNaseH-like_sf"/>
</dbReference>
<dbReference type="PANTHER" id="PTHR22891">
    <property type="entry name" value="EUKARYOTIC TRANSLATION INITIATION FACTOR 2C"/>
    <property type="match status" value="1"/>
</dbReference>
<dbReference type="Pfam" id="PF16486">
    <property type="entry name" value="ArgoN"/>
    <property type="match status" value="1"/>
</dbReference>
<protein>
    <submittedName>
        <fullName evidence="2">Piwi domain-containing protein</fullName>
    </submittedName>
</protein>
<accession>A0AAD7E0X7</accession>
<reference evidence="2" key="1">
    <citation type="submission" date="2023-03" db="EMBL/GenBank/DDBJ databases">
        <title>Massive genome expansion in bonnet fungi (Mycena s.s.) driven by repeated elements and novel gene families across ecological guilds.</title>
        <authorList>
            <consortium name="Lawrence Berkeley National Laboratory"/>
            <person name="Harder C.B."/>
            <person name="Miyauchi S."/>
            <person name="Viragh M."/>
            <person name="Kuo A."/>
            <person name="Thoen E."/>
            <person name="Andreopoulos B."/>
            <person name="Lu D."/>
            <person name="Skrede I."/>
            <person name="Drula E."/>
            <person name="Henrissat B."/>
            <person name="Morin E."/>
            <person name="Kohler A."/>
            <person name="Barry K."/>
            <person name="LaButti K."/>
            <person name="Morin E."/>
            <person name="Salamov A."/>
            <person name="Lipzen A."/>
            <person name="Mereny Z."/>
            <person name="Hegedus B."/>
            <person name="Baldrian P."/>
            <person name="Stursova M."/>
            <person name="Weitz H."/>
            <person name="Taylor A."/>
            <person name="Grigoriev I.V."/>
            <person name="Nagy L.G."/>
            <person name="Martin F."/>
            <person name="Kauserud H."/>
        </authorList>
    </citation>
    <scope>NUCLEOTIDE SEQUENCE</scope>
    <source>
        <strain evidence="2">CBHHK067</strain>
    </source>
</reference>
<dbReference type="Pfam" id="PF02171">
    <property type="entry name" value="Piwi"/>
    <property type="match status" value="1"/>
</dbReference>
<evidence type="ECO:0000313" key="2">
    <source>
        <dbReference type="EMBL" id="KAJ7702329.1"/>
    </source>
</evidence>
<dbReference type="AlphaFoldDB" id="A0AAD7E0X7"/>
<dbReference type="SUPFAM" id="SSF101690">
    <property type="entry name" value="PAZ domain"/>
    <property type="match status" value="1"/>
</dbReference>
<comment type="caution">
    <text evidence="2">The sequence shown here is derived from an EMBL/GenBank/DDBJ whole genome shotgun (WGS) entry which is preliminary data.</text>
</comment>
<dbReference type="InterPro" id="IPR003165">
    <property type="entry name" value="Piwi"/>
</dbReference>
<dbReference type="SMART" id="SM00950">
    <property type="entry name" value="Piwi"/>
    <property type="match status" value="1"/>
</dbReference>
<evidence type="ECO:0000313" key="3">
    <source>
        <dbReference type="Proteomes" id="UP001221757"/>
    </source>
</evidence>
<organism evidence="2 3">
    <name type="scientific">Mycena rosella</name>
    <name type="common">Pink bonnet</name>
    <name type="synonym">Agaricus rosellus</name>
    <dbReference type="NCBI Taxonomy" id="1033263"/>
    <lineage>
        <taxon>Eukaryota</taxon>
        <taxon>Fungi</taxon>
        <taxon>Dikarya</taxon>
        <taxon>Basidiomycota</taxon>
        <taxon>Agaricomycotina</taxon>
        <taxon>Agaricomycetes</taxon>
        <taxon>Agaricomycetidae</taxon>
        <taxon>Agaricales</taxon>
        <taxon>Marasmiineae</taxon>
        <taxon>Mycenaceae</taxon>
        <taxon>Mycena</taxon>
    </lineage>
</organism>